<comment type="caution">
    <text evidence="1">The sequence shown here is derived from an EMBL/GenBank/DDBJ whole genome shotgun (WGS) entry which is preliminary data.</text>
</comment>
<accession>A0AAE0ZPF5</accession>
<dbReference type="Proteomes" id="UP001283361">
    <property type="component" value="Unassembled WGS sequence"/>
</dbReference>
<evidence type="ECO:0000313" key="2">
    <source>
        <dbReference type="Proteomes" id="UP001283361"/>
    </source>
</evidence>
<keyword evidence="2" id="KW-1185">Reference proteome</keyword>
<reference evidence="1" key="1">
    <citation type="journal article" date="2023" name="G3 (Bethesda)">
        <title>A reference genome for the long-term kleptoplast-retaining sea slug Elysia crispata morphotype clarki.</title>
        <authorList>
            <person name="Eastman K.E."/>
            <person name="Pendleton A.L."/>
            <person name="Shaikh M.A."/>
            <person name="Suttiyut T."/>
            <person name="Ogas R."/>
            <person name="Tomko P."/>
            <person name="Gavelis G."/>
            <person name="Widhalm J.R."/>
            <person name="Wisecaver J.H."/>
        </authorList>
    </citation>
    <scope>NUCLEOTIDE SEQUENCE</scope>
    <source>
        <strain evidence="1">ECLA1</strain>
    </source>
</reference>
<dbReference type="EMBL" id="JAWDGP010003565">
    <property type="protein sequence ID" value="KAK3773035.1"/>
    <property type="molecule type" value="Genomic_DNA"/>
</dbReference>
<name>A0AAE0ZPF5_9GAST</name>
<organism evidence="1 2">
    <name type="scientific">Elysia crispata</name>
    <name type="common">lettuce slug</name>
    <dbReference type="NCBI Taxonomy" id="231223"/>
    <lineage>
        <taxon>Eukaryota</taxon>
        <taxon>Metazoa</taxon>
        <taxon>Spiralia</taxon>
        <taxon>Lophotrochozoa</taxon>
        <taxon>Mollusca</taxon>
        <taxon>Gastropoda</taxon>
        <taxon>Heterobranchia</taxon>
        <taxon>Euthyneura</taxon>
        <taxon>Panpulmonata</taxon>
        <taxon>Sacoglossa</taxon>
        <taxon>Placobranchoidea</taxon>
        <taxon>Plakobranchidae</taxon>
        <taxon>Elysia</taxon>
    </lineage>
</organism>
<protein>
    <submittedName>
        <fullName evidence="1">Uncharacterized protein</fullName>
    </submittedName>
</protein>
<dbReference type="AlphaFoldDB" id="A0AAE0ZPF5"/>
<gene>
    <name evidence="1" type="ORF">RRG08_029087</name>
</gene>
<sequence length="168" mass="18756">MCKALAELSGADMHGVRVSKMKVKGVTRHYRGKKDLAGPSWADHLGDLDIIEGRRTAGPSWADYLGDLDIIEGRRTWLDLPGQTTWREKDLAGPSWADHLGDLDIIEVRIASLGLQARQIFNRYETVFTVCAADAKSFLMGKDKKFQLHMVMNDAPEESKRVVSDSDV</sequence>
<evidence type="ECO:0000313" key="1">
    <source>
        <dbReference type="EMBL" id="KAK3773035.1"/>
    </source>
</evidence>
<proteinExistence type="predicted"/>